<protein>
    <recommendedName>
        <fullName evidence="3">Outer membrane protein beta-barrel domain-containing protein</fullName>
    </recommendedName>
</protein>
<name>I5C2V1_9BACT</name>
<accession>I5C2V1</accession>
<keyword evidence="2" id="KW-1185">Reference proteome</keyword>
<dbReference type="EMBL" id="AJYA01000023">
    <property type="protein sequence ID" value="EIM76153.1"/>
    <property type="molecule type" value="Genomic_DNA"/>
</dbReference>
<proteinExistence type="predicted"/>
<comment type="caution">
    <text evidence="1">The sequence shown here is derived from an EMBL/GenBank/DDBJ whole genome shotgun (WGS) entry which is preliminary data.</text>
</comment>
<dbReference type="STRING" id="1189621.A3SI_10979"/>
<evidence type="ECO:0000313" key="1">
    <source>
        <dbReference type="EMBL" id="EIM76153.1"/>
    </source>
</evidence>
<dbReference type="AlphaFoldDB" id="I5C2V1"/>
<gene>
    <name evidence="1" type="ORF">A3SI_10979</name>
</gene>
<dbReference type="Proteomes" id="UP000005551">
    <property type="component" value="Unassembled WGS sequence"/>
</dbReference>
<organism evidence="1 2">
    <name type="scientific">Nitritalea halalkaliphila LW7</name>
    <dbReference type="NCBI Taxonomy" id="1189621"/>
    <lineage>
        <taxon>Bacteria</taxon>
        <taxon>Pseudomonadati</taxon>
        <taxon>Bacteroidota</taxon>
        <taxon>Cytophagia</taxon>
        <taxon>Cytophagales</taxon>
        <taxon>Cyclobacteriaceae</taxon>
        <taxon>Nitritalea</taxon>
    </lineage>
</organism>
<sequence>MAGIGSAGAFYIDAGLHMALSKRLFMGMHAVNLNAARWSSETEERYPSLIKIGLGYHLSEKLQVFAQGEKDLFYPFGVQTGLAYQLVEALQLRIGVNQLQESLHGGFGFRYGKLDISFASRHHQALGFTHHAAFRLDF</sequence>
<reference evidence="1 2" key="1">
    <citation type="submission" date="2012-05" db="EMBL/GenBank/DDBJ databases">
        <title>Genome sequence of Nitritalea halalkaliphila LW7.</title>
        <authorList>
            <person name="Jangir P.K."/>
            <person name="Singh A."/>
            <person name="Shivaji S."/>
            <person name="Sharma R."/>
        </authorList>
    </citation>
    <scope>NUCLEOTIDE SEQUENCE [LARGE SCALE GENOMIC DNA]</scope>
    <source>
        <strain evidence="1 2">LW7</strain>
    </source>
</reference>
<evidence type="ECO:0000313" key="2">
    <source>
        <dbReference type="Proteomes" id="UP000005551"/>
    </source>
</evidence>
<evidence type="ECO:0008006" key="3">
    <source>
        <dbReference type="Google" id="ProtNLM"/>
    </source>
</evidence>